<protein>
    <submittedName>
        <fullName evidence="3">Uncharacterized protein</fullName>
    </submittedName>
</protein>
<gene>
    <name evidence="3" type="ORF">TELCIR_18883</name>
</gene>
<accession>A0A2G9TQS2</accession>
<keyword evidence="4" id="KW-1185">Reference proteome</keyword>
<dbReference type="Gene3D" id="2.70.170.10">
    <property type="entry name" value="Neurotransmitter-gated ion-channel ligand-binding domain"/>
    <property type="match status" value="1"/>
</dbReference>
<dbReference type="OrthoDB" id="5818335at2759"/>
<proteinExistence type="predicted"/>
<dbReference type="GO" id="GO:0016020">
    <property type="term" value="C:membrane"/>
    <property type="evidence" value="ECO:0007669"/>
    <property type="project" value="UniProtKB-SubCell"/>
</dbReference>
<comment type="subcellular location">
    <subcellularLocation>
        <location evidence="1">Membrane</location>
    </subcellularLocation>
</comment>
<dbReference type="AlphaFoldDB" id="A0A2G9TQS2"/>
<dbReference type="Proteomes" id="UP000230423">
    <property type="component" value="Unassembled WGS sequence"/>
</dbReference>
<organism evidence="3 4">
    <name type="scientific">Teladorsagia circumcincta</name>
    <name type="common">Brown stomach worm</name>
    <name type="synonym">Ostertagia circumcincta</name>
    <dbReference type="NCBI Taxonomy" id="45464"/>
    <lineage>
        <taxon>Eukaryota</taxon>
        <taxon>Metazoa</taxon>
        <taxon>Ecdysozoa</taxon>
        <taxon>Nematoda</taxon>
        <taxon>Chromadorea</taxon>
        <taxon>Rhabditida</taxon>
        <taxon>Rhabditina</taxon>
        <taxon>Rhabditomorpha</taxon>
        <taxon>Strongyloidea</taxon>
        <taxon>Trichostrongylidae</taxon>
        <taxon>Teladorsagia</taxon>
    </lineage>
</organism>
<dbReference type="InterPro" id="IPR018000">
    <property type="entry name" value="Neurotransmitter_ion_chnl_CS"/>
</dbReference>
<name>A0A2G9TQS2_TELCI</name>
<dbReference type="SUPFAM" id="SSF63712">
    <property type="entry name" value="Nicotinic receptor ligand binding domain-like"/>
    <property type="match status" value="1"/>
</dbReference>
<evidence type="ECO:0000256" key="1">
    <source>
        <dbReference type="ARBA" id="ARBA00004370"/>
    </source>
</evidence>
<evidence type="ECO:0000256" key="2">
    <source>
        <dbReference type="ARBA" id="ARBA00023136"/>
    </source>
</evidence>
<dbReference type="InterPro" id="IPR036734">
    <property type="entry name" value="Neur_chan_lig-bd_sf"/>
</dbReference>
<feature type="non-terminal residue" evidence="3">
    <location>
        <position position="1"/>
    </location>
</feature>
<keyword evidence="2" id="KW-0472">Membrane</keyword>
<sequence length="141" mass="16241">IDVQFIFHSVDHVTVNEKEQVMSISGRYCMHDFSMGYCSASFGNIFKLYSTQIWRDPHITWDPSKYNNLDTLHVGSYDDPAYVITCPRYTGRVGCFLDMTNYPNDKHVCSFIMSARGQTNIEFYAGRRALTNKELSVNLSK</sequence>
<dbReference type="GO" id="GO:0005230">
    <property type="term" value="F:extracellular ligand-gated monoatomic ion channel activity"/>
    <property type="evidence" value="ECO:0007669"/>
    <property type="project" value="InterPro"/>
</dbReference>
<evidence type="ECO:0000313" key="3">
    <source>
        <dbReference type="EMBL" id="PIO59650.1"/>
    </source>
</evidence>
<reference evidence="3 4" key="1">
    <citation type="submission" date="2015-09" db="EMBL/GenBank/DDBJ databases">
        <title>Draft genome of the parasitic nematode Teladorsagia circumcincta isolate WARC Sus (inbred).</title>
        <authorList>
            <person name="Mitreva M."/>
        </authorList>
    </citation>
    <scope>NUCLEOTIDE SEQUENCE [LARGE SCALE GENOMIC DNA]</scope>
    <source>
        <strain evidence="3 4">S</strain>
    </source>
</reference>
<dbReference type="EMBL" id="KZ357273">
    <property type="protein sequence ID" value="PIO59650.1"/>
    <property type="molecule type" value="Genomic_DNA"/>
</dbReference>
<evidence type="ECO:0000313" key="4">
    <source>
        <dbReference type="Proteomes" id="UP000230423"/>
    </source>
</evidence>
<dbReference type="PROSITE" id="PS00236">
    <property type="entry name" value="NEUROTR_ION_CHANNEL"/>
    <property type="match status" value="1"/>
</dbReference>